<dbReference type="Pfam" id="PF06995">
    <property type="entry name" value="Phage_P2_GpU"/>
    <property type="match status" value="1"/>
</dbReference>
<sequence>MLAVLGLFVFQLNTAPYQQFQRTTHQSWPGAERVGRRASYQYTGAGDDKVTLSGSLAPEITGGRINIDALHIMADLGLSYPLLDGEGTLYGLYAIERVDETRTELYGNGAPRKIEFTLSLKRTDDSPVDAIGSLMRLGVGAL</sequence>
<dbReference type="RefSeq" id="WP_200256166.1">
    <property type="nucleotide sequence ID" value="NZ_NRSH01000007.1"/>
</dbReference>
<protein>
    <recommendedName>
        <fullName evidence="3">Oxidoreductase</fullName>
    </recommendedName>
</protein>
<keyword evidence="2" id="KW-1185">Reference proteome</keyword>
<comment type="caution">
    <text evidence="1">The sequence shown here is derived from an EMBL/GenBank/DDBJ whole genome shotgun (WGS) entry which is preliminary data.</text>
</comment>
<dbReference type="PIRSF" id="PIRSF029208">
    <property type="entry name" value="Phage_tail_GPU"/>
    <property type="match status" value="1"/>
</dbReference>
<gene>
    <name evidence="1" type="ORF">CKO13_01565</name>
</gene>
<dbReference type="EMBL" id="NRSH01000007">
    <property type="protein sequence ID" value="MBK1725729.1"/>
    <property type="molecule type" value="Genomic_DNA"/>
</dbReference>
<dbReference type="InterPro" id="IPR016912">
    <property type="entry name" value="Phage_P2_GpU"/>
</dbReference>
<organism evidence="1 2">
    <name type="scientific">Halorhodospira neutriphila</name>
    <dbReference type="NCBI Taxonomy" id="168379"/>
    <lineage>
        <taxon>Bacteria</taxon>
        <taxon>Pseudomonadati</taxon>
        <taxon>Pseudomonadota</taxon>
        <taxon>Gammaproteobacteria</taxon>
        <taxon>Chromatiales</taxon>
        <taxon>Ectothiorhodospiraceae</taxon>
        <taxon>Halorhodospira</taxon>
    </lineage>
</organism>
<name>A0ABS1E4G6_9GAMM</name>
<evidence type="ECO:0000313" key="1">
    <source>
        <dbReference type="EMBL" id="MBK1725729.1"/>
    </source>
</evidence>
<accession>A0ABS1E4G6</accession>
<dbReference type="Proteomes" id="UP000738126">
    <property type="component" value="Unassembled WGS sequence"/>
</dbReference>
<evidence type="ECO:0000313" key="2">
    <source>
        <dbReference type="Proteomes" id="UP000738126"/>
    </source>
</evidence>
<dbReference type="InterPro" id="IPR009734">
    <property type="entry name" value="Myoviridae_GpU"/>
</dbReference>
<reference evidence="1 2" key="1">
    <citation type="journal article" date="2020" name="Microorganisms">
        <title>Osmotic Adaptation and Compatible Solute Biosynthesis of Phototrophic Bacteria as Revealed from Genome Analyses.</title>
        <authorList>
            <person name="Imhoff J.F."/>
            <person name="Rahn T."/>
            <person name="Kunzel S."/>
            <person name="Keller A."/>
            <person name="Neulinger S.C."/>
        </authorList>
    </citation>
    <scope>NUCLEOTIDE SEQUENCE [LARGE SCALE GENOMIC DNA]</scope>
    <source>
        <strain evidence="1 2">DSM 15116</strain>
    </source>
</reference>
<proteinExistence type="predicted"/>
<evidence type="ECO:0008006" key="3">
    <source>
        <dbReference type="Google" id="ProtNLM"/>
    </source>
</evidence>